<dbReference type="EMBL" id="VLKT01000019">
    <property type="protein sequence ID" value="TWI35391.1"/>
    <property type="molecule type" value="Genomic_DNA"/>
</dbReference>
<name>A0A562NTI8_9HYPH</name>
<gene>
    <name evidence="1" type="ORF">IQ26_03372</name>
</gene>
<sequence>MAATASKSKGKTVQFEDVRRGVASLVLAEIPKLLTLLDRTPVSATYGCFDRAYWHYRMMDFPCGMSQEFVLPLALVWSMDDLPGNVYHRDPQIREYILAAIRFAARSAHADGSCDDYYPFERAAGAAAFSLFAILETLDVIEIAADPEIDAFVQRRAHWLASHTESGRLSNHEALIVSCLERAGRRYPGAGFEAAMATRLRRLLSWQHAEGWFDEYGGADLGYLSLTIGLLADLDRRRPDLDLRGQLIAAIDFLANFVHPDGTVGGEYSSRSTLNFFPFGFEIAGAWHEDALRINNLALLPLVELRPPCYSDDRIIGHHLWGWLFTLREFRRDRPLDPPQRTGRAWFAGCGLLVDRTPSTMLVAALSRGGVYKYFADGRLVGSDTGITLALSGRGKVAVTHLGGATVAVSETHIDVSGEMAWAKSTRLTPAKNIVLRIVMLGFGRFFPDLVRRLLQKVLVTGKSAAPFSFRRQFEKTAQGWLVRDEISAAQGWQDVGRIGISGHQSSTTTIMARVYQESQLVPFIDLAPRLKGLAAGDRLSFERHLQGGGDA</sequence>
<dbReference type="Proteomes" id="UP000317122">
    <property type="component" value="Unassembled WGS sequence"/>
</dbReference>
<keyword evidence="2" id="KW-1185">Reference proteome</keyword>
<reference evidence="1 2" key="1">
    <citation type="journal article" date="2015" name="Stand. Genomic Sci.">
        <title>Genomic Encyclopedia of Bacterial and Archaeal Type Strains, Phase III: the genomes of soil and plant-associated and newly described type strains.</title>
        <authorList>
            <person name="Whitman W.B."/>
            <person name="Woyke T."/>
            <person name="Klenk H.P."/>
            <person name="Zhou Y."/>
            <person name="Lilburn T.G."/>
            <person name="Beck B.J."/>
            <person name="De Vos P."/>
            <person name="Vandamme P."/>
            <person name="Eisen J.A."/>
            <person name="Garrity G."/>
            <person name="Hugenholtz P."/>
            <person name="Kyrpides N.C."/>
        </authorList>
    </citation>
    <scope>NUCLEOTIDE SEQUENCE [LARGE SCALE GENOMIC DNA]</scope>
    <source>
        <strain evidence="1 2">CGMCC 1.2546</strain>
    </source>
</reference>
<evidence type="ECO:0000313" key="2">
    <source>
        <dbReference type="Proteomes" id="UP000317122"/>
    </source>
</evidence>
<dbReference type="AlphaFoldDB" id="A0A562NTI8"/>
<evidence type="ECO:0008006" key="3">
    <source>
        <dbReference type="Google" id="ProtNLM"/>
    </source>
</evidence>
<proteinExistence type="predicted"/>
<organism evidence="1 2">
    <name type="scientific">Mesorhizobium tianshanense</name>
    <dbReference type="NCBI Taxonomy" id="39844"/>
    <lineage>
        <taxon>Bacteria</taxon>
        <taxon>Pseudomonadati</taxon>
        <taxon>Pseudomonadota</taxon>
        <taxon>Alphaproteobacteria</taxon>
        <taxon>Hyphomicrobiales</taxon>
        <taxon>Phyllobacteriaceae</taxon>
        <taxon>Mesorhizobium</taxon>
    </lineage>
</organism>
<comment type="caution">
    <text evidence="1">The sequence shown here is derived from an EMBL/GenBank/DDBJ whole genome shotgun (WGS) entry which is preliminary data.</text>
</comment>
<accession>A0A562NTI8</accession>
<evidence type="ECO:0000313" key="1">
    <source>
        <dbReference type="EMBL" id="TWI35391.1"/>
    </source>
</evidence>
<dbReference type="RefSeq" id="WP_208760174.1">
    <property type="nucleotide sequence ID" value="NZ_BSPF01000094.1"/>
</dbReference>
<protein>
    <recommendedName>
        <fullName evidence="3">Heparinase II/III-like protein</fullName>
    </recommendedName>
</protein>